<evidence type="ECO:0000313" key="5">
    <source>
        <dbReference type="EMBL" id="KAL3744054.1"/>
    </source>
</evidence>
<dbReference type="InterPro" id="IPR027417">
    <property type="entry name" value="P-loop_NTPase"/>
</dbReference>
<proteinExistence type="predicted"/>
<dbReference type="InterPro" id="IPR042197">
    <property type="entry name" value="Apaf_helical"/>
</dbReference>
<dbReference type="InterPro" id="IPR036390">
    <property type="entry name" value="WH_DNA-bd_sf"/>
</dbReference>
<dbReference type="Pfam" id="PF01582">
    <property type="entry name" value="TIR"/>
    <property type="match status" value="1"/>
</dbReference>
<dbReference type="Pfam" id="PF23282">
    <property type="entry name" value="WHD_ROQ1"/>
    <property type="match status" value="1"/>
</dbReference>
<dbReference type="SUPFAM" id="SSF46785">
    <property type="entry name" value="Winged helix' DNA-binding domain"/>
    <property type="match status" value="1"/>
</dbReference>
<evidence type="ECO:0000256" key="3">
    <source>
        <dbReference type="ARBA" id="ARBA00022821"/>
    </source>
</evidence>
<dbReference type="Gene3D" id="1.10.8.430">
    <property type="entry name" value="Helical domain of apoptotic protease-activating factors"/>
    <property type="match status" value="1"/>
</dbReference>
<evidence type="ECO:0000256" key="2">
    <source>
        <dbReference type="ARBA" id="ARBA00022737"/>
    </source>
</evidence>
<dbReference type="PANTHER" id="PTHR11017">
    <property type="entry name" value="LEUCINE-RICH REPEAT-CONTAINING PROTEIN"/>
    <property type="match status" value="1"/>
</dbReference>
<keyword evidence="1" id="KW-0433">Leucine-rich repeat</keyword>
<evidence type="ECO:0000256" key="1">
    <source>
        <dbReference type="ARBA" id="ARBA00022614"/>
    </source>
</evidence>
<sequence>MANSEAGTNCHADGDYDVFLNFRGQDTRHNFTDFLYDRLIDVGVHVFRDEEKLCVGEVISDNLLHAINNCKLYIPIFSCTYASSKWCLRELTLMVHNVSNSGGQKSIFPIFFDVEPEDVKLKTPLYKADFERHKTEFPDEAEAWRTALEEVDKFKGWKVKKDQSQAAVVKLVVDEAFEKLKIKQKLVTEHLIGLDDRVEALIELLDVKHDVVRLVGIYGMGGIGKTTIAKVIFNKLSSHFGNYCSFLEGIRERSIKEGIVQLQKKLLSDIVGSRSIKKVDDSEEGMRRIGEILRNKKVLLVLDDVNEKDHIKKLIGNSKLDSKSRIIITTRDIAVLQVEGFKGETRQYEMLMMDANPALQLFGQHAFSGGFPSNDYRLLSSDIVSSTGRLPLAIEVIGSLLNGKDREIWEEMLEKLTKVPEKKILEKLRISYDDLDEHHKQIFLDIACFFVNEDKTDAIYMWTDCQFYPKGGLKVLTERCLIKILDNDKFWMHDQLIALGRQIVHEDSLGHVGKQSRLWIEEEALQIIRTQQRKDEVQALEVDGLDGSIEITNEDFERLPNLRFLKLRYGTYVGDFAKCHSNLRWFSWDCPWFFKADKLSLDRLVVCKLGWIYFKDDSKAWDLIKRAHNLKVLSFTWCKGITKIPDISKCSGLEKLTLQCSSLERIESFIGNLQSLIELKIEGCRDFTDLPEEIGALVKLKHFSLGGCGSLRELPSSIGNLTSLIELDLSDTGIRELPNSIGKLKSLCILRFPVVSSIGSRQLPSSISTLVNLEELDLSWHYEMKGEIPIGIGELSSLRILNLEKTRICGIPKTINKLHHLQTLNLSYCHEIQELPELPTSLTHLHLESRSLLSVPNLSNLTNLVELLLSDRSYSTGESNLINGCNLRWIGRLSKLKMLDLHLLNVPAPPELASLSHLEELTLSSLDLKTMVQLPSSLLKLNLEYFRIRRAELLPSLRLRNLSTLGFYYGELEDIPLNELPLLEILKVWSCKWLQRLSIPFELTKLRDVILINCPELVEIQFMGISKSLELLSVDDCISLTRISTLSFLKNLEKLRIKDCYILTNVEGLDELDSLKSLEVKRCPSFRSLIDASCTKIQDDCIVNIMCCGDAIKDSRWEMSLKHYREEIILNTSNKVIHLLHQCVGLLFNSLLDQISSFL</sequence>
<keyword evidence="2" id="KW-0677">Repeat</keyword>
<dbReference type="InterPro" id="IPR000157">
    <property type="entry name" value="TIR_dom"/>
</dbReference>
<evidence type="ECO:0000259" key="4">
    <source>
        <dbReference type="PROSITE" id="PS50104"/>
    </source>
</evidence>
<dbReference type="Pfam" id="PF23598">
    <property type="entry name" value="LRR_14"/>
    <property type="match status" value="1"/>
</dbReference>
<dbReference type="Proteomes" id="UP001634007">
    <property type="component" value="Unassembled WGS sequence"/>
</dbReference>
<protein>
    <recommendedName>
        <fullName evidence="4">TIR domain-containing protein</fullName>
    </recommendedName>
</protein>
<dbReference type="PANTHER" id="PTHR11017:SF570">
    <property type="entry name" value="DISEASE RESISTANCE PROTEIN (TIR-NBS CLASS)-RELATED"/>
    <property type="match status" value="1"/>
</dbReference>
<dbReference type="Gene3D" id="3.80.10.10">
    <property type="entry name" value="Ribonuclease Inhibitor"/>
    <property type="match status" value="3"/>
</dbReference>
<dbReference type="SUPFAM" id="SSF52058">
    <property type="entry name" value="L domain-like"/>
    <property type="match status" value="2"/>
</dbReference>
<dbReference type="PROSITE" id="PS50104">
    <property type="entry name" value="TIR"/>
    <property type="match status" value="1"/>
</dbReference>
<dbReference type="InterPro" id="IPR058192">
    <property type="entry name" value="WHD_ROQ1-like"/>
</dbReference>
<dbReference type="Gene3D" id="3.40.50.10140">
    <property type="entry name" value="Toll/interleukin-1 receptor homology (TIR) domain"/>
    <property type="match status" value="1"/>
</dbReference>
<dbReference type="InterPro" id="IPR032675">
    <property type="entry name" value="LRR_dom_sf"/>
</dbReference>
<dbReference type="AlphaFoldDB" id="A0ABD3KXK3"/>
<gene>
    <name evidence="5" type="ORF">ACJRO7_013324</name>
</gene>
<evidence type="ECO:0000313" key="6">
    <source>
        <dbReference type="Proteomes" id="UP001634007"/>
    </source>
</evidence>
<accession>A0ABD3KXK3</accession>
<dbReference type="GO" id="GO:0051707">
    <property type="term" value="P:response to other organism"/>
    <property type="evidence" value="ECO:0007669"/>
    <property type="project" value="UniProtKB-ARBA"/>
</dbReference>
<organism evidence="5 6">
    <name type="scientific">Eucalyptus globulus</name>
    <name type="common">Tasmanian blue gum</name>
    <dbReference type="NCBI Taxonomy" id="34317"/>
    <lineage>
        <taxon>Eukaryota</taxon>
        <taxon>Viridiplantae</taxon>
        <taxon>Streptophyta</taxon>
        <taxon>Embryophyta</taxon>
        <taxon>Tracheophyta</taxon>
        <taxon>Spermatophyta</taxon>
        <taxon>Magnoliopsida</taxon>
        <taxon>eudicotyledons</taxon>
        <taxon>Gunneridae</taxon>
        <taxon>Pentapetalae</taxon>
        <taxon>rosids</taxon>
        <taxon>malvids</taxon>
        <taxon>Myrtales</taxon>
        <taxon>Myrtaceae</taxon>
        <taxon>Myrtoideae</taxon>
        <taxon>Eucalypteae</taxon>
        <taxon>Eucalyptus</taxon>
    </lineage>
</organism>
<keyword evidence="6" id="KW-1185">Reference proteome</keyword>
<dbReference type="GO" id="GO:0006952">
    <property type="term" value="P:defense response"/>
    <property type="evidence" value="ECO:0007669"/>
    <property type="project" value="UniProtKB-KW"/>
</dbReference>
<keyword evidence="3" id="KW-0611">Plant defense</keyword>
<dbReference type="InterPro" id="IPR035897">
    <property type="entry name" value="Toll_tir_struct_dom_sf"/>
</dbReference>
<dbReference type="EMBL" id="JBJKBG010000003">
    <property type="protein sequence ID" value="KAL3744054.1"/>
    <property type="molecule type" value="Genomic_DNA"/>
</dbReference>
<dbReference type="Pfam" id="PF00931">
    <property type="entry name" value="NB-ARC"/>
    <property type="match status" value="1"/>
</dbReference>
<dbReference type="InterPro" id="IPR055414">
    <property type="entry name" value="LRR_R13L4/SHOC2-like"/>
</dbReference>
<comment type="caution">
    <text evidence="5">The sequence shown here is derived from an EMBL/GenBank/DDBJ whole genome shotgun (WGS) entry which is preliminary data.</text>
</comment>
<dbReference type="SUPFAM" id="SSF52540">
    <property type="entry name" value="P-loop containing nucleoside triphosphate hydrolases"/>
    <property type="match status" value="1"/>
</dbReference>
<dbReference type="InterPro" id="IPR044974">
    <property type="entry name" value="Disease_R_plants"/>
</dbReference>
<dbReference type="SMART" id="SM00255">
    <property type="entry name" value="TIR"/>
    <property type="match status" value="1"/>
</dbReference>
<feature type="domain" description="TIR" evidence="4">
    <location>
        <begin position="14"/>
        <end position="180"/>
    </location>
</feature>
<dbReference type="InterPro" id="IPR002182">
    <property type="entry name" value="NB-ARC"/>
</dbReference>
<dbReference type="SUPFAM" id="SSF52200">
    <property type="entry name" value="Toll/Interleukin receptor TIR domain"/>
    <property type="match status" value="1"/>
</dbReference>
<reference evidence="5 6" key="1">
    <citation type="submission" date="2024-11" db="EMBL/GenBank/DDBJ databases">
        <title>Chromosome-level genome assembly of Eucalyptus globulus Labill. provides insights into its genome evolution.</title>
        <authorList>
            <person name="Li X."/>
        </authorList>
    </citation>
    <scope>NUCLEOTIDE SEQUENCE [LARGE SCALE GENOMIC DNA]</scope>
    <source>
        <strain evidence="5">CL2024</strain>
        <tissue evidence="5">Fresh tender leaves</tissue>
    </source>
</reference>
<dbReference type="PRINTS" id="PR00364">
    <property type="entry name" value="DISEASERSIST"/>
</dbReference>
<name>A0ABD3KXK3_EUCGL</name>
<dbReference type="Gene3D" id="3.40.50.300">
    <property type="entry name" value="P-loop containing nucleotide triphosphate hydrolases"/>
    <property type="match status" value="1"/>
</dbReference>